<reference evidence="5" key="1">
    <citation type="submission" date="2018-02" db="EMBL/GenBank/DDBJ databases">
        <title>Genome sequencing of Solimonas sp. HR-BB.</title>
        <authorList>
            <person name="Lee Y."/>
            <person name="Jeon C.O."/>
        </authorList>
    </citation>
    <scope>NUCLEOTIDE SEQUENCE [LARGE SCALE GENOMIC DNA]</scope>
    <source>
        <strain evidence="5">HR-U</strain>
    </source>
</reference>
<dbReference type="Gene3D" id="3.90.1150.10">
    <property type="entry name" value="Aspartate Aminotransferase, domain 1"/>
    <property type="match status" value="1"/>
</dbReference>
<dbReference type="InterPro" id="IPR004839">
    <property type="entry name" value="Aminotransferase_I/II_large"/>
</dbReference>
<evidence type="ECO:0000259" key="3">
    <source>
        <dbReference type="Pfam" id="PF00155"/>
    </source>
</evidence>
<dbReference type="OrthoDB" id="846426at2"/>
<dbReference type="EMBL" id="PTRA01000001">
    <property type="protein sequence ID" value="PQA59472.1"/>
    <property type="molecule type" value="Genomic_DNA"/>
</dbReference>
<dbReference type="AlphaFoldDB" id="A0A2S7IP44"/>
<evidence type="ECO:0000313" key="4">
    <source>
        <dbReference type="EMBL" id="PQA59472.1"/>
    </source>
</evidence>
<protein>
    <submittedName>
        <fullName evidence="4">Aminotransferase class I/II</fullName>
    </submittedName>
</protein>
<keyword evidence="5" id="KW-1185">Reference proteome</keyword>
<dbReference type="Pfam" id="PF00155">
    <property type="entry name" value="Aminotran_1_2"/>
    <property type="match status" value="1"/>
</dbReference>
<evidence type="ECO:0000256" key="2">
    <source>
        <dbReference type="ARBA" id="ARBA00022679"/>
    </source>
</evidence>
<sequence length="363" mass="39978">MFYTDELPGRTVVLDQREFLWCSGTSYLGMSRNPVFIERVLEGIRRVGINWGSSRNNTLRLAIYEEAERVLAQWMGAPAALTVSSGMMAGQVILKWLTFSQPGVLVLYAPNVHPALWADDFLPATESYETWFAELPERIRQSQAPEVVIVTDSVGSPHTRLVPFDWMNHLPTEARITVVVDDSHGLGVFSQGRGIYSQLSAPANVRLLYVASLNKALSVPAGVLAGPVEVMGAIRHFPMFSGASPANPANLWAFTQSLGLYDEAHQLLSQRVDQFVEELGASIRLFHWLPAYPAFTTAQPGLHEYLREAGILTACFPYPGPNDPAITRLVITPLHEPSDISRIAGACRAYEVRASVASEQTEA</sequence>
<dbReference type="InterPro" id="IPR015422">
    <property type="entry name" value="PyrdxlP-dep_Trfase_small"/>
</dbReference>
<dbReference type="Gene3D" id="3.40.640.10">
    <property type="entry name" value="Type I PLP-dependent aspartate aminotransferase-like (Major domain)"/>
    <property type="match status" value="1"/>
</dbReference>
<dbReference type="RefSeq" id="WP_104710986.1">
    <property type="nucleotide sequence ID" value="NZ_PTRA01000001.1"/>
</dbReference>
<dbReference type="Proteomes" id="UP000239590">
    <property type="component" value="Unassembled WGS sequence"/>
</dbReference>
<dbReference type="GO" id="GO:0030170">
    <property type="term" value="F:pyridoxal phosphate binding"/>
    <property type="evidence" value="ECO:0007669"/>
    <property type="project" value="InterPro"/>
</dbReference>
<dbReference type="InterPro" id="IPR015424">
    <property type="entry name" value="PyrdxlP-dep_Trfase"/>
</dbReference>
<keyword evidence="4" id="KW-0032">Aminotransferase</keyword>
<dbReference type="GO" id="GO:0008483">
    <property type="term" value="F:transaminase activity"/>
    <property type="evidence" value="ECO:0007669"/>
    <property type="project" value="UniProtKB-KW"/>
</dbReference>
<dbReference type="SUPFAM" id="SSF53383">
    <property type="entry name" value="PLP-dependent transferases"/>
    <property type="match status" value="1"/>
</dbReference>
<name>A0A2S7IP44_9BACT</name>
<comment type="caution">
    <text evidence="4">The sequence shown here is derived from an EMBL/GenBank/DDBJ whole genome shotgun (WGS) entry which is preliminary data.</text>
</comment>
<comment type="cofactor">
    <cofactor evidence="1">
        <name>pyridoxal 5'-phosphate</name>
        <dbReference type="ChEBI" id="CHEBI:597326"/>
    </cofactor>
</comment>
<dbReference type="InterPro" id="IPR050087">
    <property type="entry name" value="AON_synthase_class-II"/>
</dbReference>
<dbReference type="InterPro" id="IPR015421">
    <property type="entry name" value="PyrdxlP-dep_Trfase_major"/>
</dbReference>
<gene>
    <name evidence="4" type="ORF">C5O19_07445</name>
</gene>
<evidence type="ECO:0000313" key="5">
    <source>
        <dbReference type="Proteomes" id="UP000239590"/>
    </source>
</evidence>
<dbReference type="PANTHER" id="PTHR13693">
    <property type="entry name" value="CLASS II AMINOTRANSFERASE/8-AMINO-7-OXONONANOATE SYNTHASE"/>
    <property type="match status" value="1"/>
</dbReference>
<proteinExistence type="predicted"/>
<organism evidence="4 5">
    <name type="scientific">Siphonobacter curvatus</name>
    <dbReference type="NCBI Taxonomy" id="2094562"/>
    <lineage>
        <taxon>Bacteria</taxon>
        <taxon>Pseudomonadati</taxon>
        <taxon>Bacteroidota</taxon>
        <taxon>Cytophagia</taxon>
        <taxon>Cytophagales</taxon>
        <taxon>Cytophagaceae</taxon>
        <taxon>Siphonobacter</taxon>
    </lineage>
</organism>
<evidence type="ECO:0000256" key="1">
    <source>
        <dbReference type="ARBA" id="ARBA00001933"/>
    </source>
</evidence>
<accession>A0A2S7IP44</accession>
<keyword evidence="2 4" id="KW-0808">Transferase</keyword>
<feature type="domain" description="Aminotransferase class I/classII large" evidence="3">
    <location>
        <begin position="26"/>
        <end position="342"/>
    </location>
</feature>